<evidence type="ECO:0000259" key="2">
    <source>
        <dbReference type="Pfam" id="PF01578"/>
    </source>
</evidence>
<feature type="transmembrane region" description="Helical" evidence="1">
    <location>
        <begin position="12"/>
        <end position="34"/>
    </location>
</feature>
<feature type="transmembrane region" description="Helical" evidence="1">
    <location>
        <begin position="128"/>
        <end position="146"/>
    </location>
</feature>
<accession>A0A271J2K4</accession>
<evidence type="ECO:0000313" key="4">
    <source>
        <dbReference type="Proteomes" id="UP000216339"/>
    </source>
</evidence>
<organism evidence="3 4">
    <name type="scientific">Rubrivirga marina</name>
    <dbReference type="NCBI Taxonomy" id="1196024"/>
    <lineage>
        <taxon>Bacteria</taxon>
        <taxon>Pseudomonadati</taxon>
        <taxon>Rhodothermota</taxon>
        <taxon>Rhodothermia</taxon>
        <taxon>Rhodothermales</taxon>
        <taxon>Rubricoccaceae</taxon>
        <taxon>Rubrivirga</taxon>
    </lineage>
</organism>
<feature type="transmembrane region" description="Helical" evidence="1">
    <location>
        <begin position="202"/>
        <end position="219"/>
    </location>
</feature>
<keyword evidence="1" id="KW-1133">Transmembrane helix</keyword>
<dbReference type="InterPro" id="IPR002541">
    <property type="entry name" value="Cyt_c_assembly"/>
</dbReference>
<dbReference type="Pfam" id="PF01578">
    <property type="entry name" value="Cytochrom_C_asm"/>
    <property type="match status" value="1"/>
</dbReference>
<reference evidence="3 4" key="1">
    <citation type="submission" date="2016-11" db="EMBL/GenBank/DDBJ databases">
        <title>Study of marine rhodopsin-containing bacteria.</title>
        <authorList>
            <person name="Yoshizawa S."/>
            <person name="Kumagai Y."/>
            <person name="Kogure K."/>
        </authorList>
    </citation>
    <scope>NUCLEOTIDE SEQUENCE [LARGE SCALE GENOMIC DNA]</scope>
    <source>
        <strain evidence="3 4">SAORIC-28</strain>
    </source>
</reference>
<dbReference type="AlphaFoldDB" id="A0A271J2K4"/>
<dbReference type="RefSeq" id="WP_179299647.1">
    <property type="nucleotide sequence ID" value="NZ_MQWD01000001.1"/>
</dbReference>
<protein>
    <recommendedName>
        <fullName evidence="2">Cytochrome c assembly protein domain-containing protein</fullName>
    </recommendedName>
</protein>
<sequence length="247" mass="27402">MDRDLALPRYGLVYRLFGAVVAVWLTVVLVLGILGPVSNLPILEHTARNLYFHVPMWFVLYAGAIAGAWHAGRYLATGRTLHDVRSEAAWVVSTVAGVTALVTGVVWARFTWYQGTGLWWSPEPRQNMVAVQLLISGAYFVLRGSLDRPRQRARLSAVYALFATATMPFLTYVLPRRMASLHPGAEGNPAFSEMDIAADMRWIFYAAAVGFLLLAWWLYTQRVRGKVAELRAEALDAPTIAPPVVVS</sequence>
<keyword evidence="1" id="KW-0812">Transmembrane</keyword>
<feature type="domain" description="Cytochrome c assembly protein" evidence="2">
    <location>
        <begin position="15"/>
        <end position="173"/>
    </location>
</feature>
<comment type="caution">
    <text evidence="3">The sequence shown here is derived from an EMBL/GenBank/DDBJ whole genome shotgun (WGS) entry which is preliminary data.</text>
</comment>
<name>A0A271J2K4_9BACT</name>
<feature type="transmembrane region" description="Helical" evidence="1">
    <location>
        <begin position="54"/>
        <end position="76"/>
    </location>
</feature>
<dbReference type="GO" id="GO:0017004">
    <property type="term" value="P:cytochrome complex assembly"/>
    <property type="evidence" value="ECO:0007669"/>
    <property type="project" value="InterPro"/>
</dbReference>
<evidence type="ECO:0000313" key="3">
    <source>
        <dbReference type="EMBL" id="PAP77498.1"/>
    </source>
</evidence>
<proteinExistence type="predicted"/>
<dbReference type="Proteomes" id="UP000216339">
    <property type="component" value="Unassembled WGS sequence"/>
</dbReference>
<gene>
    <name evidence="3" type="ORF">BSZ37_14145</name>
</gene>
<keyword evidence="1" id="KW-0472">Membrane</keyword>
<dbReference type="GO" id="GO:0020037">
    <property type="term" value="F:heme binding"/>
    <property type="evidence" value="ECO:0007669"/>
    <property type="project" value="InterPro"/>
</dbReference>
<evidence type="ECO:0000256" key="1">
    <source>
        <dbReference type="SAM" id="Phobius"/>
    </source>
</evidence>
<feature type="transmembrane region" description="Helical" evidence="1">
    <location>
        <begin position="88"/>
        <end position="108"/>
    </location>
</feature>
<feature type="transmembrane region" description="Helical" evidence="1">
    <location>
        <begin position="158"/>
        <end position="175"/>
    </location>
</feature>
<keyword evidence="4" id="KW-1185">Reference proteome</keyword>
<dbReference type="EMBL" id="MQWD01000001">
    <property type="protein sequence ID" value="PAP77498.1"/>
    <property type="molecule type" value="Genomic_DNA"/>
</dbReference>